<gene>
    <name evidence="2" type="ORF">CR103_19950</name>
</gene>
<dbReference type="OrthoDB" id="119679at2"/>
<dbReference type="PROSITE" id="PS51352">
    <property type="entry name" value="THIOREDOXIN_2"/>
    <property type="match status" value="1"/>
</dbReference>
<dbReference type="SUPFAM" id="SSF52833">
    <property type="entry name" value="Thioredoxin-like"/>
    <property type="match status" value="1"/>
</dbReference>
<name>A0A2G8SX88_9BURK</name>
<protein>
    <recommendedName>
        <fullName evidence="1">Thioredoxin domain-containing protein</fullName>
    </recommendedName>
</protein>
<organism evidence="2 3">
    <name type="scientific">Massilia psychrophila</name>
    <dbReference type="NCBI Taxonomy" id="1603353"/>
    <lineage>
        <taxon>Bacteria</taxon>
        <taxon>Pseudomonadati</taxon>
        <taxon>Pseudomonadota</taxon>
        <taxon>Betaproteobacteria</taxon>
        <taxon>Burkholderiales</taxon>
        <taxon>Oxalobacteraceae</taxon>
        <taxon>Telluria group</taxon>
        <taxon>Massilia</taxon>
    </lineage>
</organism>
<dbReference type="GO" id="GO:0016491">
    <property type="term" value="F:oxidoreductase activity"/>
    <property type="evidence" value="ECO:0007669"/>
    <property type="project" value="InterPro"/>
</dbReference>
<keyword evidence="3" id="KW-1185">Reference proteome</keyword>
<feature type="domain" description="Thioredoxin" evidence="1">
    <location>
        <begin position="28"/>
        <end position="181"/>
    </location>
</feature>
<dbReference type="RefSeq" id="WP_099917679.1">
    <property type="nucleotide sequence ID" value="NZ_BMHS01000026.1"/>
</dbReference>
<dbReference type="Pfam" id="PF08534">
    <property type="entry name" value="Redoxin"/>
    <property type="match status" value="1"/>
</dbReference>
<reference evidence="2 3" key="1">
    <citation type="submission" date="2017-10" db="EMBL/GenBank/DDBJ databases">
        <title>Massilia psychrophilum sp. nov., a novel purple-pigmented bacterium isolated from Tianshan glacier, Xinjiang Municipality, China.</title>
        <authorList>
            <person name="Wang H."/>
        </authorList>
    </citation>
    <scope>NUCLEOTIDE SEQUENCE [LARGE SCALE GENOMIC DNA]</scope>
    <source>
        <strain evidence="2 3">JCM 30813</strain>
    </source>
</reference>
<comment type="caution">
    <text evidence="2">The sequence shown here is derived from an EMBL/GenBank/DDBJ whole genome shotgun (WGS) entry which is preliminary data.</text>
</comment>
<dbReference type="Gene3D" id="3.40.30.10">
    <property type="entry name" value="Glutaredoxin"/>
    <property type="match status" value="1"/>
</dbReference>
<sequence>MANASEYKYDHVTMKVLMSDMAFGPGAPAPGDRIPRFDLPLADGGRIDTMDFQDRKPLLVITGSYTCPMTASSNPLLKELHSEFGQDIDFVMLQVREAHPGEHVEQPSTENQKQDNARAMKARDQLPWPIAVDDVDGSVHRSLDEKPNAVWLTDRNGVIVYRGVWVGDDTALIQALDAAVRGVKPPQQDSGRLLSPMAMGIGKMAEMTGMAGPRARRDMWRAAPPMAALAWVADFYRPLPPKWRTVAAVGTIALAVTAVVKATKSRHR</sequence>
<evidence type="ECO:0000313" key="3">
    <source>
        <dbReference type="Proteomes" id="UP000228593"/>
    </source>
</evidence>
<dbReference type="Proteomes" id="UP000228593">
    <property type="component" value="Unassembled WGS sequence"/>
</dbReference>
<dbReference type="EMBL" id="PDOB01000048">
    <property type="protein sequence ID" value="PIL38098.1"/>
    <property type="molecule type" value="Genomic_DNA"/>
</dbReference>
<evidence type="ECO:0000259" key="1">
    <source>
        <dbReference type="PROSITE" id="PS51352"/>
    </source>
</evidence>
<dbReference type="InterPro" id="IPR013740">
    <property type="entry name" value="Redoxin"/>
</dbReference>
<proteinExistence type="predicted"/>
<dbReference type="AlphaFoldDB" id="A0A2G8SX88"/>
<accession>A0A2G8SX88</accession>
<dbReference type="InterPro" id="IPR036249">
    <property type="entry name" value="Thioredoxin-like_sf"/>
</dbReference>
<dbReference type="InterPro" id="IPR013766">
    <property type="entry name" value="Thioredoxin_domain"/>
</dbReference>
<evidence type="ECO:0000313" key="2">
    <source>
        <dbReference type="EMBL" id="PIL38098.1"/>
    </source>
</evidence>